<proteinExistence type="inferred from homology"/>
<dbReference type="PANTHER" id="PTHR32552:SF68">
    <property type="entry name" value="FERRICHROME OUTER MEMBRANE TRANSPORTER_PHAGE RECEPTOR"/>
    <property type="match status" value="1"/>
</dbReference>
<dbReference type="GO" id="GO:0009279">
    <property type="term" value="C:cell outer membrane"/>
    <property type="evidence" value="ECO:0007669"/>
    <property type="project" value="UniProtKB-SubCell"/>
</dbReference>
<feature type="chain" id="PRO_5043007362" evidence="14">
    <location>
        <begin position="20"/>
        <end position="785"/>
    </location>
</feature>
<evidence type="ECO:0000313" key="18">
    <source>
        <dbReference type="Proteomes" id="UP001319080"/>
    </source>
</evidence>
<keyword evidence="11 12" id="KW-0998">Cell outer membrane</keyword>
<dbReference type="GO" id="GO:0015344">
    <property type="term" value="F:siderophore uptake transmembrane transporter activity"/>
    <property type="evidence" value="ECO:0007669"/>
    <property type="project" value="TreeGrafter"/>
</dbReference>
<accession>A0AAP2DVF4</accession>
<evidence type="ECO:0000256" key="8">
    <source>
        <dbReference type="ARBA" id="ARBA00023065"/>
    </source>
</evidence>
<dbReference type="Gene3D" id="2.40.170.20">
    <property type="entry name" value="TonB-dependent receptor, beta-barrel domain"/>
    <property type="match status" value="1"/>
</dbReference>
<protein>
    <submittedName>
        <fullName evidence="17">TonB-dependent receptor</fullName>
    </submittedName>
</protein>
<keyword evidence="3 12" id="KW-1134">Transmembrane beta strand</keyword>
<evidence type="ECO:0000256" key="4">
    <source>
        <dbReference type="ARBA" id="ARBA00022496"/>
    </source>
</evidence>
<feature type="signal peptide" evidence="14">
    <location>
        <begin position="1"/>
        <end position="19"/>
    </location>
</feature>
<evidence type="ECO:0000256" key="12">
    <source>
        <dbReference type="PROSITE-ProRule" id="PRU01360"/>
    </source>
</evidence>
<comment type="subcellular location">
    <subcellularLocation>
        <location evidence="1 12">Cell outer membrane</location>
        <topology evidence="1 12">Multi-pass membrane protein</topology>
    </subcellularLocation>
</comment>
<dbReference type="Gene3D" id="2.60.40.1120">
    <property type="entry name" value="Carboxypeptidase-like, regulatory domain"/>
    <property type="match status" value="1"/>
</dbReference>
<evidence type="ECO:0000256" key="5">
    <source>
        <dbReference type="ARBA" id="ARBA00022692"/>
    </source>
</evidence>
<evidence type="ECO:0000256" key="2">
    <source>
        <dbReference type="ARBA" id="ARBA00022448"/>
    </source>
</evidence>
<comment type="similarity">
    <text evidence="12 13">Belongs to the TonB-dependent receptor family.</text>
</comment>
<evidence type="ECO:0000259" key="15">
    <source>
        <dbReference type="Pfam" id="PF00593"/>
    </source>
</evidence>
<dbReference type="Pfam" id="PF13715">
    <property type="entry name" value="CarbopepD_reg_2"/>
    <property type="match status" value="1"/>
</dbReference>
<dbReference type="PROSITE" id="PS52016">
    <property type="entry name" value="TONB_DEPENDENT_REC_3"/>
    <property type="match status" value="1"/>
</dbReference>
<evidence type="ECO:0000256" key="1">
    <source>
        <dbReference type="ARBA" id="ARBA00004571"/>
    </source>
</evidence>
<evidence type="ECO:0000256" key="6">
    <source>
        <dbReference type="ARBA" id="ARBA00022729"/>
    </source>
</evidence>
<dbReference type="PANTHER" id="PTHR32552">
    <property type="entry name" value="FERRICHROME IRON RECEPTOR-RELATED"/>
    <property type="match status" value="1"/>
</dbReference>
<dbReference type="Pfam" id="PF00593">
    <property type="entry name" value="TonB_dep_Rec_b-barrel"/>
    <property type="match status" value="1"/>
</dbReference>
<evidence type="ECO:0000256" key="14">
    <source>
        <dbReference type="SAM" id="SignalP"/>
    </source>
</evidence>
<evidence type="ECO:0000256" key="3">
    <source>
        <dbReference type="ARBA" id="ARBA00022452"/>
    </source>
</evidence>
<evidence type="ECO:0000256" key="11">
    <source>
        <dbReference type="ARBA" id="ARBA00023237"/>
    </source>
</evidence>
<keyword evidence="4" id="KW-0410">Iron transport</keyword>
<dbReference type="EMBL" id="JAHESE010000001">
    <property type="protein sequence ID" value="MBT1706682.1"/>
    <property type="molecule type" value="Genomic_DNA"/>
</dbReference>
<dbReference type="AlphaFoldDB" id="A0AAP2DVF4"/>
<dbReference type="Pfam" id="PF07715">
    <property type="entry name" value="Plug"/>
    <property type="match status" value="1"/>
</dbReference>
<dbReference type="InterPro" id="IPR012910">
    <property type="entry name" value="Plug_dom"/>
</dbReference>
<evidence type="ECO:0000259" key="16">
    <source>
        <dbReference type="Pfam" id="PF07715"/>
    </source>
</evidence>
<keyword evidence="17" id="KW-0675">Receptor</keyword>
<organism evidence="17 18">
    <name type="scientific">Dawidia cretensis</name>
    <dbReference type="NCBI Taxonomy" id="2782350"/>
    <lineage>
        <taxon>Bacteria</taxon>
        <taxon>Pseudomonadati</taxon>
        <taxon>Bacteroidota</taxon>
        <taxon>Cytophagia</taxon>
        <taxon>Cytophagales</taxon>
        <taxon>Chryseotaleaceae</taxon>
        <taxon>Dawidia</taxon>
    </lineage>
</organism>
<evidence type="ECO:0000256" key="13">
    <source>
        <dbReference type="RuleBase" id="RU003357"/>
    </source>
</evidence>
<keyword evidence="9 13" id="KW-0798">TonB box</keyword>
<evidence type="ECO:0000256" key="7">
    <source>
        <dbReference type="ARBA" id="ARBA00023004"/>
    </source>
</evidence>
<dbReference type="Gene3D" id="2.170.130.10">
    <property type="entry name" value="TonB-dependent receptor, plug domain"/>
    <property type="match status" value="1"/>
</dbReference>
<dbReference type="InterPro" id="IPR039426">
    <property type="entry name" value="TonB-dep_rcpt-like"/>
</dbReference>
<keyword evidence="10 12" id="KW-0472">Membrane</keyword>
<dbReference type="InterPro" id="IPR000531">
    <property type="entry name" value="Beta-barrel_TonB"/>
</dbReference>
<keyword evidence="18" id="KW-1185">Reference proteome</keyword>
<dbReference type="RefSeq" id="WP_254082275.1">
    <property type="nucleotide sequence ID" value="NZ_JAHESE010000001.1"/>
</dbReference>
<feature type="domain" description="TonB-dependent receptor plug" evidence="16">
    <location>
        <begin position="116"/>
        <end position="225"/>
    </location>
</feature>
<dbReference type="SUPFAM" id="SSF56935">
    <property type="entry name" value="Porins"/>
    <property type="match status" value="1"/>
</dbReference>
<keyword evidence="7" id="KW-0408">Iron</keyword>
<keyword evidence="2 12" id="KW-0813">Transport</keyword>
<dbReference type="InterPro" id="IPR037066">
    <property type="entry name" value="Plug_dom_sf"/>
</dbReference>
<feature type="domain" description="TonB-dependent receptor-like beta-barrel" evidence="15">
    <location>
        <begin position="308"/>
        <end position="751"/>
    </location>
</feature>
<sequence length="785" mass="88288">MFKHVMMAAAVLLSLCAQAQRYAVYGTVRDSKNQESVVGATLQLSELSFYTTTDAAGRFRFDRVPTGEYTVTLRSLGYTSRTEKISVAADQELTLSLDPSYTLTDEVVVLSTRADRKTPTTFTNVSKDELARQNFGQDLPLLLNWTPSLVTTSNAGAGVGYTGLRIRGSDATRINVTINGIPYNDSESQGTFWVDIPDVASSTQSIQVQRGVGTSTNGAGSFGGTVNLQTLSLQPDPYAEVMVAAGSFNTQRYTAKAGTGLINNHWAFDAKVSKILSDGYIDRAESDLSSYYISGGYYGKKTVIKAITFGGHERTYQAWNGIDAETMKTNRTFNSCGALYDENWNVIGYYNDQVDEYRQDHYQLHLTQQLNDAWNVNASLHYTYGRGYYEQYQQGTSFADLGLSDIVLGDTTLTYGDFVTRKWLNNKFYGGTFSLNYDQGKTSFILGGAFNQYGDARHYGKILWGQYMGNVPTGYKYYDGDAEKNDFNIYAKWNYDVLENLNVFVDLQYRTVDYKTSGLEDGMFSYDIQDSFHFFNPKAGISYTVSERDVLYSSYAIANREPNRTDYLGGTEKPKHERLGNLEMGWRRQAPRYSLEANYYLMNYTDQLVLTGRLDNVGNPIRANVGKSYRTGIELSGGIKLTERLAWQANATWSVNRNQDYVVDPNNVTEKKTTAIILSPGWIAGSQLTWNAFRNFQATWLAKYVGKQYLDNTESETLTLDSYFTNDVRFNYRLPLHQVKRCEVSLLVNNVFDVEYSSDGYAYDGVAYYFPQAGTNFMAMLTVGF</sequence>
<evidence type="ECO:0000256" key="9">
    <source>
        <dbReference type="ARBA" id="ARBA00023077"/>
    </source>
</evidence>
<comment type="caution">
    <text evidence="17">The sequence shown here is derived from an EMBL/GenBank/DDBJ whole genome shotgun (WGS) entry which is preliminary data.</text>
</comment>
<dbReference type="SUPFAM" id="SSF49452">
    <property type="entry name" value="Starch-binding domain-like"/>
    <property type="match status" value="1"/>
</dbReference>
<dbReference type="Proteomes" id="UP001319080">
    <property type="component" value="Unassembled WGS sequence"/>
</dbReference>
<name>A0AAP2DVF4_9BACT</name>
<keyword evidence="8" id="KW-0406">Ion transport</keyword>
<reference evidence="17 18" key="1">
    <citation type="submission" date="2021-05" db="EMBL/GenBank/DDBJ databases">
        <title>A Polyphasic approach of four new species of the genus Ohtaekwangia: Ohtaekwangia histidinii sp. nov., Ohtaekwangia cretensis sp. nov., Ohtaekwangia indiensis sp. nov., Ohtaekwangia reichenbachii sp. nov. from diverse environment.</title>
        <authorList>
            <person name="Octaviana S."/>
        </authorList>
    </citation>
    <scope>NUCLEOTIDE SEQUENCE [LARGE SCALE GENOMIC DNA]</scope>
    <source>
        <strain evidence="17 18">PWU5</strain>
    </source>
</reference>
<evidence type="ECO:0000256" key="10">
    <source>
        <dbReference type="ARBA" id="ARBA00023136"/>
    </source>
</evidence>
<keyword evidence="6 14" id="KW-0732">Signal</keyword>
<evidence type="ECO:0000313" key="17">
    <source>
        <dbReference type="EMBL" id="MBT1706682.1"/>
    </source>
</evidence>
<gene>
    <name evidence="17" type="ORF">KK062_00530</name>
</gene>
<dbReference type="InterPro" id="IPR013784">
    <property type="entry name" value="Carb-bd-like_fold"/>
</dbReference>
<dbReference type="InterPro" id="IPR036942">
    <property type="entry name" value="Beta-barrel_TonB_sf"/>
</dbReference>
<dbReference type="GO" id="GO:0030246">
    <property type="term" value="F:carbohydrate binding"/>
    <property type="evidence" value="ECO:0007669"/>
    <property type="project" value="InterPro"/>
</dbReference>
<keyword evidence="5 12" id="KW-0812">Transmembrane</keyword>